<dbReference type="GO" id="GO:0018786">
    <property type="term" value="F:haloalkane dehalogenase activity"/>
    <property type="evidence" value="ECO:0007669"/>
    <property type="project" value="UniProtKB-EC"/>
</dbReference>
<keyword evidence="5" id="KW-1185">Reference proteome</keyword>
<evidence type="ECO:0000313" key="3">
    <source>
        <dbReference type="EMBL" id="PJZ70685.1"/>
    </source>
</evidence>
<dbReference type="InterPro" id="IPR051340">
    <property type="entry name" value="Haloalkane_dehalogenase"/>
</dbReference>
<dbReference type="Gene3D" id="3.40.50.1820">
    <property type="entry name" value="alpha/beta hydrolase"/>
    <property type="match status" value="1"/>
</dbReference>
<sequence>MQKVLKTPEQSFNNLPDYPFQPNFVKVGDLRMHYLNEGDKNSSETILLLHGEPSWSYLYRKMIPKLSASSFRVVTPDLIGFGKSDKPVQKEIFTYQQHVDWLIEFIDTLNLKNITLFCQDWGGLLGLRAAVAREHLFKRICASNTFLPTGDNPPKEAFLKWLSFSQKVKNLPIAKIIQSGCVSELRPEVLKAYAAPYPDESYKAAARMFPTLVPITPDNPASQANRDAWQILRNWRKPFLTAFSDSDDLTKGGDIFFRRLIPGTKGQKHTTIEKAGHFLQEDKGEELAQVLIDFISSNPG</sequence>
<dbReference type="PANTHER" id="PTHR42977">
    <property type="entry name" value="HYDROLASE-RELATED"/>
    <property type="match status" value="1"/>
</dbReference>
<organism evidence="4 6">
    <name type="scientific">Leptospira perolatii</name>
    <dbReference type="NCBI Taxonomy" id="2023191"/>
    <lineage>
        <taxon>Bacteria</taxon>
        <taxon>Pseudomonadati</taxon>
        <taxon>Spirochaetota</taxon>
        <taxon>Spirochaetia</taxon>
        <taxon>Leptospirales</taxon>
        <taxon>Leptospiraceae</taxon>
        <taxon>Leptospira</taxon>
    </lineage>
</organism>
<dbReference type="AlphaFoldDB" id="A0A2M9ZPF9"/>
<evidence type="ECO:0000313" key="6">
    <source>
        <dbReference type="Proteomes" id="UP000231990"/>
    </source>
</evidence>
<gene>
    <name evidence="3" type="ORF">CH360_03930</name>
    <name evidence="4" type="ORF">CH373_07070</name>
</gene>
<dbReference type="OrthoDB" id="9773293at2"/>
<evidence type="ECO:0000313" key="4">
    <source>
        <dbReference type="EMBL" id="PJZ73895.1"/>
    </source>
</evidence>
<dbReference type="InterPro" id="IPR029058">
    <property type="entry name" value="AB_hydrolase_fold"/>
</dbReference>
<comment type="caution">
    <text evidence="4">The sequence shown here is derived from an EMBL/GenBank/DDBJ whole genome shotgun (WGS) entry which is preliminary data.</text>
</comment>
<accession>A0A2M9ZPF9</accession>
<dbReference type="PANTHER" id="PTHR42977:SF3">
    <property type="entry name" value="AB HYDROLASE-1 DOMAIN-CONTAINING PROTEIN"/>
    <property type="match status" value="1"/>
</dbReference>
<name>A0A2M9ZPF9_9LEPT</name>
<dbReference type="InterPro" id="IPR000073">
    <property type="entry name" value="AB_hydrolase_1"/>
</dbReference>
<dbReference type="NCBIfam" id="NF002043">
    <property type="entry name" value="PRK00870.1"/>
    <property type="match status" value="1"/>
</dbReference>
<dbReference type="GO" id="GO:0004301">
    <property type="term" value="F:epoxide hydrolase activity"/>
    <property type="evidence" value="ECO:0007669"/>
    <property type="project" value="TreeGrafter"/>
</dbReference>
<dbReference type="InterPro" id="IPR000639">
    <property type="entry name" value="Epox_hydrolase-like"/>
</dbReference>
<evidence type="ECO:0000313" key="5">
    <source>
        <dbReference type="Proteomes" id="UP000231962"/>
    </source>
</evidence>
<evidence type="ECO:0000256" key="1">
    <source>
        <dbReference type="ARBA" id="ARBA00022801"/>
    </source>
</evidence>
<dbReference type="Proteomes" id="UP000231990">
    <property type="component" value="Unassembled WGS sequence"/>
</dbReference>
<feature type="domain" description="AB hydrolase-1" evidence="2">
    <location>
        <begin position="45"/>
        <end position="283"/>
    </location>
</feature>
<evidence type="ECO:0000259" key="2">
    <source>
        <dbReference type="Pfam" id="PF00561"/>
    </source>
</evidence>
<dbReference type="Proteomes" id="UP000231962">
    <property type="component" value="Unassembled WGS sequence"/>
</dbReference>
<dbReference type="Pfam" id="PF00561">
    <property type="entry name" value="Abhydrolase_1"/>
    <property type="match status" value="1"/>
</dbReference>
<dbReference type="RefSeq" id="WP_100712691.1">
    <property type="nucleotide sequence ID" value="NZ_NPDY01000002.1"/>
</dbReference>
<dbReference type="EMBL" id="NPDZ01000003">
    <property type="protein sequence ID" value="PJZ73895.1"/>
    <property type="molecule type" value="Genomic_DNA"/>
</dbReference>
<dbReference type="PRINTS" id="PR00412">
    <property type="entry name" value="EPOXHYDRLASE"/>
</dbReference>
<dbReference type="EC" id="3.8.1.5" evidence="4"/>
<protein>
    <submittedName>
        <fullName evidence="4">Haloalkane dehalogenase</fullName>
        <ecNumber evidence="4">3.8.1.5</ecNumber>
    </submittedName>
</protein>
<keyword evidence="1 4" id="KW-0378">Hydrolase</keyword>
<proteinExistence type="predicted"/>
<reference evidence="5 6" key="1">
    <citation type="submission" date="2017-07" db="EMBL/GenBank/DDBJ databases">
        <title>Leptospira spp. isolated from tropical soils.</title>
        <authorList>
            <person name="Thibeaux R."/>
            <person name="Iraola G."/>
            <person name="Ferres I."/>
            <person name="Bierque E."/>
            <person name="Girault D."/>
            <person name="Soupe-Gilbert M.-E."/>
            <person name="Picardeau M."/>
            <person name="Goarant C."/>
        </authorList>
    </citation>
    <scope>NUCLEOTIDE SEQUENCE [LARGE SCALE GENOMIC DNA]</scope>
    <source>
        <strain evidence="4 6">FH1-B-B1</strain>
        <strain evidence="3 5">FH1-B-C1</strain>
    </source>
</reference>
<dbReference type="SUPFAM" id="SSF53474">
    <property type="entry name" value="alpha/beta-Hydrolases"/>
    <property type="match status" value="1"/>
</dbReference>
<dbReference type="EMBL" id="NPDY01000002">
    <property type="protein sequence ID" value="PJZ70685.1"/>
    <property type="molecule type" value="Genomic_DNA"/>
</dbReference>